<keyword evidence="4 10" id="KW-0812">Transmembrane</keyword>
<dbReference type="Pfam" id="PF02949">
    <property type="entry name" value="7tm_6"/>
    <property type="match status" value="2"/>
</dbReference>
<keyword evidence="2" id="KW-1003">Cell membrane</keyword>
<evidence type="ECO:0000256" key="3">
    <source>
        <dbReference type="ARBA" id="ARBA00022606"/>
    </source>
</evidence>
<feature type="transmembrane region" description="Helical" evidence="10">
    <location>
        <begin position="117"/>
        <end position="142"/>
    </location>
</feature>
<evidence type="ECO:0000256" key="4">
    <source>
        <dbReference type="ARBA" id="ARBA00022692"/>
    </source>
</evidence>
<dbReference type="AlphaFoldDB" id="A0A836JSR9"/>
<sequence length="730" mass="83790">MVLMIDNLRITLPLIVVLFKFIIMRWKRKVLLSIINMMAEDWISLKLNTERDVMIKRARSARLLIIFGFVLMTFAFIMLIIFPCFDIQIRHITNLTDRKKPLPLQTFADNIEKTFSLMMLGLVIYFGIVFCLCGFLLVSVVTDQNINHANVAQACYMAIAVLILLTHTFLYCGAGELIIGQLLKTSAGYISFLLAKGNFVWAIELNRFGLELIGLWPKTNEVVKDKYYTSDLRVVIIFIIITFISGIPLICSLVQVRRNMLLVTDNLQITLPLMVVSLKLVIMRWKRSALLLIIKMMAEDWVTLKLDTERNVMMKRARTARLIVICGYVLMVLAFTVIIIFPCFGVPFRRLTNLTDRDKPLPLQTYYFYDTDKSPQFELTLVIQAITIFLAAVTYTSVDTFLGLTILHICGQLENYRSRLVNLVSCEDFNNALRSNVIAHLRLIRFAGKIEDTFTLMMLGLVFYFGIVFCLYGFLLLTVVTDDETSGTPFSQILYAIVGITNLLTHTFLYCGAGELITEQCEAIYRTLNDLEWYKLESKKARCLILLMTRASEPFRFTAGKIIPLTMTTFCSFGVMMAEDWMELKMDAERNVMIKRAQTARLIIICGFFLMIFVFIVLIILPAFGLHFRYITNLTDQERLLPFQAYYFYDTDKSPQFEIALVIQAATMFLGGTTYTSVDGFLGLLILHICGQLENFKHRLTDLTSCKDFDSALCNNVQTHLRIIRFLYGL</sequence>
<evidence type="ECO:0000256" key="5">
    <source>
        <dbReference type="ARBA" id="ARBA00022725"/>
    </source>
</evidence>
<keyword evidence="7 10" id="KW-0472">Membrane</keyword>
<dbReference type="InterPro" id="IPR004117">
    <property type="entry name" value="7tm6_olfct_rcpt"/>
</dbReference>
<dbReference type="Proteomes" id="UP000669903">
    <property type="component" value="Unassembled WGS sequence"/>
</dbReference>
<evidence type="ECO:0000313" key="11">
    <source>
        <dbReference type="EMBL" id="KAG5330652.1"/>
    </source>
</evidence>
<dbReference type="GO" id="GO:0004984">
    <property type="term" value="F:olfactory receptor activity"/>
    <property type="evidence" value="ECO:0007669"/>
    <property type="project" value="InterPro"/>
</dbReference>
<feature type="transmembrane region" description="Helical" evidence="10">
    <location>
        <begin position="454"/>
        <end position="480"/>
    </location>
</feature>
<feature type="transmembrane region" description="Helical" evidence="10">
    <location>
        <begin position="602"/>
        <end position="624"/>
    </location>
</feature>
<protein>
    <submittedName>
        <fullName evidence="11">OR13A protein</fullName>
    </submittedName>
</protein>
<proteinExistence type="predicted"/>
<keyword evidence="6 10" id="KW-1133">Transmembrane helix</keyword>
<evidence type="ECO:0000256" key="7">
    <source>
        <dbReference type="ARBA" id="ARBA00023136"/>
    </source>
</evidence>
<evidence type="ECO:0000256" key="8">
    <source>
        <dbReference type="ARBA" id="ARBA00023170"/>
    </source>
</evidence>
<feature type="transmembrane region" description="Helical" evidence="10">
    <location>
        <begin position="322"/>
        <end position="348"/>
    </location>
</feature>
<keyword evidence="12" id="KW-1185">Reference proteome</keyword>
<feature type="non-terminal residue" evidence="11">
    <location>
        <position position="1"/>
    </location>
</feature>
<dbReference type="GO" id="GO:0005549">
    <property type="term" value="F:odorant binding"/>
    <property type="evidence" value="ECO:0007669"/>
    <property type="project" value="InterPro"/>
</dbReference>
<feature type="transmembrane region" description="Helical" evidence="10">
    <location>
        <begin position="154"/>
        <end position="180"/>
    </location>
</feature>
<dbReference type="EMBL" id="JAANIC010005802">
    <property type="protein sequence ID" value="KAG5330652.1"/>
    <property type="molecule type" value="Genomic_DNA"/>
</dbReference>
<dbReference type="PANTHER" id="PTHR21137:SF35">
    <property type="entry name" value="ODORANT RECEPTOR 19A-RELATED"/>
    <property type="match status" value="1"/>
</dbReference>
<feature type="transmembrane region" description="Helical" evidence="10">
    <location>
        <begin position="659"/>
        <end position="687"/>
    </location>
</feature>
<dbReference type="PANTHER" id="PTHR21137">
    <property type="entry name" value="ODORANT RECEPTOR"/>
    <property type="match status" value="1"/>
</dbReference>
<evidence type="ECO:0000256" key="9">
    <source>
        <dbReference type="ARBA" id="ARBA00023224"/>
    </source>
</evidence>
<name>A0A836JSR9_9HYME</name>
<keyword evidence="8" id="KW-0675">Receptor</keyword>
<organism evidence="11 12">
    <name type="scientific">Acromyrmex charruanus</name>
    <dbReference type="NCBI Taxonomy" id="2715315"/>
    <lineage>
        <taxon>Eukaryota</taxon>
        <taxon>Metazoa</taxon>
        <taxon>Ecdysozoa</taxon>
        <taxon>Arthropoda</taxon>
        <taxon>Hexapoda</taxon>
        <taxon>Insecta</taxon>
        <taxon>Pterygota</taxon>
        <taxon>Neoptera</taxon>
        <taxon>Endopterygota</taxon>
        <taxon>Hymenoptera</taxon>
        <taxon>Apocrita</taxon>
        <taxon>Aculeata</taxon>
        <taxon>Formicoidea</taxon>
        <taxon>Formicidae</taxon>
        <taxon>Myrmicinae</taxon>
        <taxon>Acromyrmex</taxon>
    </lineage>
</organism>
<evidence type="ECO:0000313" key="12">
    <source>
        <dbReference type="Proteomes" id="UP000669903"/>
    </source>
</evidence>
<evidence type="ECO:0000256" key="6">
    <source>
        <dbReference type="ARBA" id="ARBA00022989"/>
    </source>
</evidence>
<feature type="transmembrane region" description="Helical" evidence="10">
    <location>
        <begin position="63"/>
        <end position="82"/>
    </location>
</feature>
<comment type="subcellular location">
    <subcellularLocation>
        <location evidence="1">Cell membrane</location>
        <topology evidence="1">Multi-pass membrane protein</topology>
    </subcellularLocation>
</comment>
<feature type="transmembrane region" description="Helical" evidence="10">
    <location>
        <begin position="234"/>
        <end position="255"/>
    </location>
</feature>
<comment type="caution">
    <text evidence="11">The sequence shown here is derived from an EMBL/GenBank/DDBJ whole genome shotgun (WGS) entry which is preliminary data.</text>
</comment>
<evidence type="ECO:0000256" key="1">
    <source>
        <dbReference type="ARBA" id="ARBA00004651"/>
    </source>
</evidence>
<reference evidence="11" key="1">
    <citation type="submission" date="2020-03" db="EMBL/GenBank/DDBJ databases">
        <title>Relaxed selection underlies rapid genomic changes in the transitions from sociality to social parasitism in ants.</title>
        <authorList>
            <person name="Bi X."/>
        </authorList>
    </citation>
    <scope>NUCLEOTIDE SEQUENCE</scope>
    <source>
        <strain evidence="11">BGI-DK2014a</strain>
        <tissue evidence="11">Whole body</tissue>
    </source>
</reference>
<accession>A0A836JSR9</accession>
<dbReference type="GO" id="GO:0005886">
    <property type="term" value="C:plasma membrane"/>
    <property type="evidence" value="ECO:0007669"/>
    <property type="project" value="UniProtKB-SubCell"/>
</dbReference>
<dbReference type="GO" id="GO:0007165">
    <property type="term" value="P:signal transduction"/>
    <property type="evidence" value="ECO:0007669"/>
    <property type="project" value="UniProtKB-KW"/>
</dbReference>
<evidence type="ECO:0000256" key="2">
    <source>
        <dbReference type="ARBA" id="ARBA00022475"/>
    </source>
</evidence>
<feature type="non-terminal residue" evidence="11">
    <location>
        <position position="730"/>
    </location>
</feature>
<gene>
    <name evidence="11" type="primary">Or13a_3</name>
    <name evidence="11" type="ORF">G6Z76_0005393</name>
</gene>
<keyword evidence="9" id="KW-0807">Transducer</keyword>
<keyword evidence="3" id="KW-0716">Sensory transduction</keyword>
<feature type="transmembrane region" description="Helical" evidence="10">
    <location>
        <begin position="381"/>
        <end position="410"/>
    </location>
</feature>
<evidence type="ECO:0000256" key="10">
    <source>
        <dbReference type="SAM" id="Phobius"/>
    </source>
</evidence>
<keyword evidence="5" id="KW-0552">Olfaction</keyword>
<feature type="transmembrane region" description="Helical" evidence="10">
    <location>
        <begin position="6"/>
        <end position="23"/>
    </location>
</feature>